<dbReference type="InterPro" id="IPR016195">
    <property type="entry name" value="Pol/histidinol_Pase-like"/>
</dbReference>
<dbReference type="Pfam" id="PF07733">
    <property type="entry name" value="DNA_pol3_alpha"/>
    <property type="match status" value="1"/>
</dbReference>
<dbReference type="GO" id="GO:0008408">
    <property type="term" value="F:3'-5' exonuclease activity"/>
    <property type="evidence" value="ECO:0007669"/>
    <property type="project" value="InterPro"/>
</dbReference>
<proteinExistence type="predicted"/>
<dbReference type="Gene3D" id="3.20.20.140">
    <property type="entry name" value="Metal-dependent hydrolases"/>
    <property type="match status" value="1"/>
</dbReference>
<dbReference type="NCBIfam" id="TIGR00594">
    <property type="entry name" value="polc"/>
    <property type="match status" value="1"/>
</dbReference>
<comment type="caution">
    <text evidence="8">The sequence shown here is derived from an EMBL/GenBank/DDBJ whole genome shotgun (WGS) entry which is preliminary data.</text>
</comment>
<dbReference type="InterPro" id="IPR004805">
    <property type="entry name" value="DnaE2/DnaE/PolC"/>
</dbReference>
<evidence type="ECO:0000256" key="4">
    <source>
        <dbReference type="ARBA" id="ARBA00022705"/>
    </source>
</evidence>
<dbReference type="InterPro" id="IPR040982">
    <property type="entry name" value="DNA_pol3_finger"/>
</dbReference>
<evidence type="ECO:0000259" key="7">
    <source>
        <dbReference type="SMART" id="SM00481"/>
    </source>
</evidence>
<protein>
    <recommendedName>
        <fullName evidence="1">DNA-directed DNA polymerase</fullName>
        <ecNumber evidence="1">2.7.7.7</ecNumber>
    </recommendedName>
</protein>
<dbReference type="SMART" id="SM00481">
    <property type="entry name" value="POLIIIAc"/>
    <property type="match status" value="1"/>
</dbReference>
<dbReference type="EC" id="2.7.7.7" evidence="1"/>
<evidence type="ECO:0000313" key="9">
    <source>
        <dbReference type="Proteomes" id="UP000295757"/>
    </source>
</evidence>
<dbReference type="Gene3D" id="1.10.150.870">
    <property type="match status" value="1"/>
</dbReference>
<evidence type="ECO:0000256" key="5">
    <source>
        <dbReference type="ARBA" id="ARBA00022932"/>
    </source>
</evidence>
<dbReference type="InterPro" id="IPR003141">
    <property type="entry name" value="Pol/His_phosphatase_N"/>
</dbReference>
<dbReference type="Proteomes" id="UP000295757">
    <property type="component" value="Unassembled WGS sequence"/>
</dbReference>
<gene>
    <name evidence="8" type="ORF">BCF59_0617</name>
</gene>
<keyword evidence="5" id="KW-0239">DNA-directed DNA polymerase</keyword>
<dbReference type="InterPro" id="IPR011708">
    <property type="entry name" value="DNA_pol3_alpha_NTPase_dom"/>
</dbReference>
<organism evidence="8 9">
    <name type="scientific">Mycoplasmopsis mustelae</name>
    <dbReference type="NCBI Taxonomy" id="171289"/>
    <lineage>
        <taxon>Bacteria</taxon>
        <taxon>Bacillati</taxon>
        <taxon>Mycoplasmatota</taxon>
        <taxon>Mycoplasmoidales</taxon>
        <taxon>Metamycoplasmataceae</taxon>
        <taxon>Mycoplasmopsis</taxon>
    </lineage>
</organism>
<dbReference type="GO" id="GO:0006260">
    <property type="term" value="P:DNA replication"/>
    <property type="evidence" value="ECO:0007669"/>
    <property type="project" value="UniProtKB-KW"/>
</dbReference>
<dbReference type="RefSeq" id="WP_134111103.1">
    <property type="nucleotide sequence ID" value="NZ_SOCN01000003.1"/>
</dbReference>
<dbReference type="GO" id="GO:0003887">
    <property type="term" value="F:DNA-directed DNA polymerase activity"/>
    <property type="evidence" value="ECO:0007669"/>
    <property type="project" value="UniProtKB-KW"/>
</dbReference>
<keyword evidence="2" id="KW-0808">Transferase</keyword>
<dbReference type="InterPro" id="IPR041931">
    <property type="entry name" value="DNA_pol3_alpha_thumb_dom"/>
</dbReference>
<dbReference type="InterPro" id="IPR029460">
    <property type="entry name" value="DNAPol_HHH"/>
</dbReference>
<evidence type="ECO:0000256" key="3">
    <source>
        <dbReference type="ARBA" id="ARBA00022695"/>
    </source>
</evidence>
<evidence type="ECO:0000313" key="8">
    <source>
        <dbReference type="EMBL" id="TDV23271.1"/>
    </source>
</evidence>
<accession>A0A4R7UC02</accession>
<reference evidence="8 9" key="1">
    <citation type="submission" date="2019-03" db="EMBL/GenBank/DDBJ databases">
        <title>Genomic Encyclopedia of Archaeal and Bacterial Type Strains, Phase II (KMG-II): from individual species to whole genera.</title>
        <authorList>
            <person name="Goeker M."/>
        </authorList>
    </citation>
    <scope>NUCLEOTIDE SEQUENCE [LARGE SCALE GENOMIC DNA]</scope>
    <source>
        <strain evidence="8 9">ATCC 35214</strain>
    </source>
</reference>
<evidence type="ECO:0000256" key="2">
    <source>
        <dbReference type="ARBA" id="ARBA00022679"/>
    </source>
</evidence>
<dbReference type="InterPro" id="IPR004013">
    <property type="entry name" value="PHP_dom"/>
</dbReference>
<dbReference type="EMBL" id="SOCN01000003">
    <property type="protein sequence ID" value="TDV23271.1"/>
    <property type="molecule type" value="Genomic_DNA"/>
</dbReference>
<keyword evidence="3" id="KW-0548">Nucleotidyltransferase</keyword>
<dbReference type="Gene3D" id="1.10.10.1600">
    <property type="entry name" value="Bacterial DNA polymerase III alpha subunit, thumb domain"/>
    <property type="match status" value="1"/>
</dbReference>
<evidence type="ECO:0000256" key="6">
    <source>
        <dbReference type="ARBA" id="ARBA00049244"/>
    </source>
</evidence>
<feature type="domain" description="Polymerase/histidinol phosphatase N-terminal" evidence="7">
    <location>
        <begin position="5"/>
        <end position="72"/>
    </location>
</feature>
<evidence type="ECO:0000256" key="1">
    <source>
        <dbReference type="ARBA" id="ARBA00012417"/>
    </source>
</evidence>
<dbReference type="AlphaFoldDB" id="A0A4R7UC02"/>
<name>A0A4R7UC02_9BACT</name>
<keyword evidence="4" id="KW-0235">DNA replication</keyword>
<sequence>MRQKIYLHTNTEFSFLSSTIRVHELLQKSKELRQKYITLTDYQNFYALQYYWEFLDEYDFKPIIGVELDLLENFCVIAIAKNNSGLRFLYQLVSDISLGKKPSYYQLNTNDIFVIDHEEYGMLVKNIDVDILHKNFYFNSKSPLHHQCVYAPTKRILNYDDNEILPILSHISGNNNTKIYGEYFDDSEFMDLNDEVYNNMLNLVESINISKPSSDLKLAAYATNSRDIFQQKILGKRYQELVKYYNKEKILQRIKYEVKVIDSLGFIDYFLIIHDALAYARANRINIGPGRGSSSGSLVAYLLEITSVNPLEFDLLFERFLNVDRVSLPDIDIDIQDNRREEVLQYLKNKYGTEKFALISTFQTLASKNSLRDVARYLVDKKILDIARSDIDNICACVGLKDKSLADAYNNNSKYRLYISKFPLLHQLASKIEGFPRQVGLHAAGVLIANQSLNNIVASHYNDNGFQQVEMTMNYLERFGLIKIDFLGLKNLTFMQEIENQLPLDQHFDEIMNQSYSLFNDKITFDVLNKLHTDGIFQLESPRMRQTIQQVHIDSFDDIFAIISLFRPGPVAFIPEYARNKRNTSLIERVHPIYDKIVRSTFGIIVYQEQIMQIAQQVTGMSFSQADLLRRAISKKDESELHQLKTLFFNGGIKNGINLDKLDAIYQKIESFANYGFNKAHAVAYALISYKLAYYKARYPEIFYKTLLSDASADLENIKRYSEEAYQQGILVVAPEINVSSNIAEIYDKKIYLSLLMIKGIGSVAASKIVAERLNHGRYPNFICACLRLKRVGIGDANLEVLTKAGVFRNFGGQRYLLSMLPTINELFTNFQLLLKRKYTTGDDDFSLLMQYLIEEKVNEITFPTVQEDALEQEANEIKYLGSKYTTDNKEFLRELKDNSVPCLINIDEYGLWVVVELLQVKNGSKPEHTKIKVKDQSGVADLHSWNKKAKELLGRQPKTKIRAFIKKRNGYYNLLEFQEVVNE</sequence>
<keyword evidence="9" id="KW-1185">Reference proteome</keyword>
<dbReference type="PANTHER" id="PTHR32294:SF0">
    <property type="entry name" value="DNA POLYMERASE III SUBUNIT ALPHA"/>
    <property type="match status" value="1"/>
</dbReference>
<dbReference type="PANTHER" id="PTHR32294">
    <property type="entry name" value="DNA POLYMERASE III SUBUNIT ALPHA"/>
    <property type="match status" value="1"/>
</dbReference>
<dbReference type="SUPFAM" id="SSF89550">
    <property type="entry name" value="PHP domain-like"/>
    <property type="match status" value="1"/>
</dbReference>
<dbReference type="OrthoDB" id="9803237at2"/>
<dbReference type="Pfam" id="PF14579">
    <property type="entry name" value="HHH_6"/>
    <property type="match status" value="1"/>
</dbReference>
<dbReference type="Pfam" id="PF02811">
    <property type="entry name" value="PHP"/>
    <property type="match status" value="1"/>
</dbReference>
<comment type="catalytic activity">
    <reaction evidence="6">
        <text>DNA(n) + a 2'-deoxyribonucleoside 5'-triphosphate = DNA(n+1) + diphosphate</text>
        <dbReference type="Rhea" id="RHEA:22508"/>
        <dbReference type="Rhea" id="RHEA-COMP:17339"/>
        <dbReference type="Rhea" id="RHEA-COMP:17340"/>
        <dbReference type="ChEBI" id="CHEBI:33019"/>
        <dbReference type="ChEBI" id="CHEBI:61560"/>
        <dbReference type="ChEBI" id="CHEBI:173112"/>
        <dbReference type="EC" id="2.7.7.7"/>
    </reaction>
</comment>
<dbReference type="Pfam" id="PF17657">
    <property type="entry name" value="DNA_pol3_finger"/>
    <property type="match status" value="1"/>
</dbReference>